<comment type="caution">
    <text evidence="5">The sequence shown here is derived from an EMBL/GenBank/DDBJ whole genome shotgun (WGS) entry which is preliminary data.</text>
</comment>
<dbReference type="PROSITE" id="PS51823">
    <property type="entry name" value="CLU"/>
    <property type="match status" value="1"/>
</dbReference>
<dbReference type="InterPro" id="IPR023231">
    <property type="entry name" value="GSKIP_dom_sf"/>
</dbReference>
<feature type="region of interest" description="Disordered" evidence="3">
    <location>
        <begin position="1"/>
        <end position="30"/>
    </location>
</feature>
<evidence type="ECO:0000313" key="6">
    <source>
        <dbReference type="Proteomes" id="UP001295423"/>
    </source>
</evidence>
<name>A0AAD2CAT5_9STRA</name>
<reference evidence="5" key="1">
    <citation type="submission" date="2023-08" db="EMBL/GenBank/DDBJ databases">
        <authorList>
            <person name="Audoor S."/>
            <person name="Bilcke G."/>
        </authorList>
    </citation>
    <scope>NUCLEOTIDE SEQUENCE</scope>
</reference>
<sequence>MPEAQPSEVEAPPAQEEKESEMQAQGPPILKNLCILPPRQKAGTLERKEVIDRVPLPPIRSEEPVSSIRAALADVCGYSHLTNYRFELEKPLDPNIPGKQPDVPIVSPYTGINSVVSVPVALQSLDDEQQSKDHSLVLDDYGDLSALMEMGLQDGSAFRIVLERYDVAQIRDHVTRLRSLIAGNVPAVVSLDDGSDDKGTPAEPENTEVAEEKANDGKKNKDGQPKDKKEEKMKLPTYPNVGSTIVNSKDLKNFYYHACGENPDLYLADVSKLTPQFENGSKKKKGKKGKGQAQNGNEKEAEEEVQVEREMREIIPKLNRLEETTKLDCSIRFSAFHPPPRSRKMLGDLAYLEVKPPGESNSIHITAIPTGFYVNKSTDTKFDPSPAPKAFFSHELLDCLLQASSSFFTAWKGALEASKTRSKLMARLNADGHFACLFRVAIRGDFDGYTRPSIASADEGIDALVHNPSWLVPMSKAALESEDSWNKNASHSANYEKTEDDLANTFGVDFRNGNSRDWNEELQMAREMPVSSLVERVERARVINKVLSDFGEASLMGIKAISDGQIAPMNPNEPSRSQVFLHNNIFFSRAIDAGIETFKIAKGDKAARKSASRDIHCLGALHRMEKEGLYTLATVLLDYLGTRFVCQSILPGILNGEKSHSLLYGSVEAGLPLSWDKEMHEMLEETMGKMWIANRPLPREPLTDERMAAIGEAKSASPMPITTSEEEKKEETADPIVNMCTPIEAKGIKGSDERKYLLDMTRLTPRDANWVEKEKGGTGNWEYLQSSSPGKKSGAIPTGLDDDEWTLAVLRPELVNSYSQYLIGNYAREKKAKGDAEKKEKEAAEGSEKDEKCGEESSAKEAEKDKNEGTKESPDAKDEKDLPSINDDDLDYIKSLRLNVNIFLPDIKSLEGIDDDAFGQQEKDEQVVRDVSNFLWEKVLPGITAQMRAATGQQPPHDGKSLTDFIHQNGVNCRYLGRLADMAQAEEKKDAEEAELAKKGMTSGMARNSMPECWLELLECEMVARAAKHVLDTYLTMNGGIAASHPAQTIASFLSALVSSGEESAAQTENRAAKQKENEPDEDDYSALTLFDAGAIDDGAMTIRGRTEIWTDIEEEIGRRFRYSLTIFNRPAKANRVMHIPLLRRVCQKTGVRLAAKSYDTGSNYYCGSGRNLVPSYPISPLDVVDIVPLMKHSAAHGGGFTPCAPGNPSSLPPLHISLPDARQTLESAHVHHSGKALSRALELAQEACALYQRVAESSTHPGVVRCLDLMASILFEAGENGLAAANQARSLGLLVQVNGFDCPDAINVHLLLFQMLFSGGRNYEAIKHMRAAIFLMELMGGPGHMEIVNAYHKLGSVYQSAKEPHLALRFFQEAASRKSSDRLLESMVSKSLGAVLSQLGDFKGALDEEKKANNVFTKLLGKDHQLTKQSDQQLQLFAAAAVQQGSKAVKDIKSMEEEAVADAIASELEAEAAAEEARQKKKSNGKKKKKGKK</sequence>
<dbReference type="PROSITE" id="PS50005">
    <property type="entry name" value="TPR"/>
    <property type="match status" value="1"/>
</dbReference>
<dbReference type="InterPro" id="IPR019734">
    <property type="entry name" value="TPR_rpt"/>
</dbReference>
<feature type="region of interest" description="Disordered" evidence="3">
    <location>
        <begin position="1472"/>
        <end position="1494"/>
    </location>
</feature>
<dbReference type="InterPro" id="IPR027523">
    <property type="entry name" value="CLU_prot"/>
</dbReference>
<protein>
    <recommendedName>
        <fullName evidence="4">Clu domain-containing protein</fullName>
    </recommendedName>
</protein>
<dbReference type="PANTHER" id="PTHR12601">
    <property type="entry name" value="EUKARYOTIC TRANSLATION INITIATION FACTOR 3 SUBUNIT EIF-3"/>
    <property type="match status" value="1"/>
</dbReference>
<feature type="region of interest" description="Disordered" evidence="3">
    <location>
        <begin position="189"/>
        <end position="236"/>
    </location>
</feature>
<evidence type="ECO:0000313" key="5">
    <source>
        <dbReference type="EMBL" id="CAJ1907402.1"/>
    </source>
</evidence>
<feature type="compositionally biased region" description="Basic and acidic residues" evidence="3">
    <location>
        <begin position="210"/>
        <end position="234"/>
    </location>
</feature>
<dbReference type="InterPro" id="IPR011990">
    <property type="entry name" value="TPR-like_helical_dom_sf"/>
</dbReference>
<feature type="compositionally biased region" description="Basic and acidic residues" evidence="3">
    <location>
        <begin position="829"/>
        <end position="882"/>
    </location>
</feature>
<feature type="region of interest" description="Disordered" evidence="3">
    <location>
        <begin position="829"/>
        <end position="885"/>
    </location>
</feature>
<gene>
    <name evidence="5" type="ORF">CYCCA115_LOCUS486</name>
</gene>
<feature type="compositionally biased region" description="Basic residues" evidence="3">
    <location>
        <begin position="1480"/>
        <end position="1494"/>
    </location>
</feature>
<dbReference type="EMBL" id="CAKOGP040000001">
    <property type="protein sequence ID" value="CAJ1907402.1"/>
    <property type="molecule type" value="Genomic_DNA"/>
</dbReference>
<dbReference type="InterPro" id="IPR033646">
    <property type="entry name" value="CLU-central"/>
</dbReference>
<keyword evidence="1" id="KW-0963">Cytoplasm</keyword>
<accession>A0AAD2CAT5</accession>
<dbReference type="PANTHER" id="PTHR12601:SF6">
    <property type="entry name" value="CLUSTERED MITOCHONDRIA PROTEIN HOMOLOG"/>
    <property type="match status" value="1"/>
</dbReference>
<evidence type="ECO:0000256" key="1">
    <source>
        <dbReference type="ARBA" id="ARBA00022490"/>
    </source>
</evidence>
<keyword evidence="6" id="KW-1185">Reference proteome</keyword>
<evidence type="ECO:0000256" key="3">
    <source>
        <dbReference type="SAM" id="MobiDB-lite"/>
    </source>
</evidence>
<dbReference type="SUPFAM" id="SSF103107">
    <property type="entry name" value="Hypothetical protein c14orf129, hspc210"/>
    <property type="match status" value="1"/>
</dbReference>
<proteinExistence type="predicted"/>
<dbReference type="Pfam" id="PF13236">
    <property type="entry name" value="CLU"/>
    <property type="match status" value="1"/>
</dbReference>
<keyword evidence="2" id="KW-0802">TPR repeat</keyword>
<evidence type="ECO:0000259" key="4">
    <source>
        <dbReference type="PROSITE" id="PS51823"/>
    </source>
</evidence>
<evidence type="ECO:0000256" key="2">
    <source>
        <dbReference type="PROSITE-ProRule" id="PRU00339"/>
    </source>
</evidence>
<feature type="region of interest" description="Disordered" evidence="3">
    <location>
        <begin position="778"/>
        <end position="797"/>
    </location>
</feature>
<feature type="repeat" description="TPR" evidence="2">
    <location>
        <begin position="1349"/>
        <end position="1382"/>
    </location>
</feature>
<dbReference type="InterPro" id="IPR025697">
    <property type="entry name" value="CLU_dom"/>
</dbReference>
<dbReference type="Gene3D" id="1.25.40.10">
    <property type="entry name" value="Tetratricopeptide repeat domain"/>
    <property type="match status" value="1"/>
</dbReference>
<dbReference type="SUPFAM" id="SSF48452">
    <property type="entry name" value="TPR-like"/>
    <property type="match status" value="1"/>
</dbReference>
<organism evidence="5 6">
    <name type="scientific">Cylindrotheca closterium</name>
    <dbReference type="NCBI Taxonomy" id="2856"/>
    <lineage>
        <taxon>Eukaryota</taxon>
        <taxon>Sar</taxon>
        <taxon>Stramenopiles</taxon>
        <taxon>Ochrophyta</taxon>
        <taxon>Bacillariophyta</taxon>
        <taxon>Bacillariophyceae</taxon>
        <taxon>Bacillariophycidae</taxon>
        <taxon>Bacillariales</taxon>
        <taxon>Bacillariaceae</taxon>
        <taxon>Cylindrotheca</taxon>
    </lineage>
</organism>
<dbReference type="GO" id="GO:0005737">
    <property type="term" value="C:cytoplasm"/>
    <property type="evidence" value="ECO:0007669"/>
    <property type="project" value="TreeGrafter"/>
</dbReference>
<feature type="domain" description="Clu" evidence="4">
    <location>
        <begin position="489"/>
        <end position="771"/>
    </location>
</feature>
<dbReference type="Pfam" id="PF12807">
    <property type="entry name" value="eIF3_p135"/>
    <property type="match status" value="1"/>
</dbReference>
<dbReference type="Proteomes" id="UP001295423">
    <property type="component" value="Unassembled WGS sequence"/>
</dbReference>
<dbReference type="CDD" id="cd15466">
    <property type="entry name" value="CLU-central"/>
    <property type="match status" value="1"/>
</dbReference>
<feature type="region of interest" description="Disordered" evidence="3">
    <location>
        <begin position="277"/>
        <end position="307"/>
    </location>
</feature>